<dbReference type="Pfam" id="PF05686">
    <property type="entry name" value="Glyco_transf_90"/>
    <property type="match status" value="1"/>
</dbReference>
<dbReference type="Proteomes" id="UP000008141">
    <property type="component" value="Unassembled WGS sequence"/>
</dbReference>
<dbReference type="InterPro" id="IPR051091">
    <property type="entry name" value="O-Glucosyltr/Glycosyltrsf_90"/>
</dbReference>
<reference evidence="6 7" key="1">
    <citation type="journal article" date="2010" name="Plant Cell">
        <title>The Chlorella variabilis NC64A genome reveals adaptation to photosymbiosis, coevolution with viruses, and cryptic sex.</title>
        <authorList>
            <person name="Blanc G."/>
            <person name="Duncan G."/>
            <person name="Agarkova I."/>
            <person name="Borodovsky M."/>
            <person name="Gurnon J."/>
            <person name="Kuo A."/>
            <person name="Lindquist E."/>
            <person name="Lucas S."/>
            <person name="Pangilinan J."/>
            <person name="Polle J."/>
            <person name="Salamov A."/>
            <person name="Terry A."/>
            <person name="Yamada T."/>
            <person name="Dunigan D.D."/>
            <person name="Grigoriev I.V."/>
            <person name="Claverie J.M."/>
            <person name="Van Etten J.L."/>
        </authorList>
    </citation>
    <scope>NUCLEOTIDE SEQUENCE [LARGE SCALE GENOMIC DNA]</scope>
    <source>
        <strain evidence="6 7">NC64A</strain>
    </source>
</reference>
<protein>
    <recommendedName>
        <fullName evidence="5">Glycosyl transferase CAP10 domain-containing protein</fullName>
    </recommendedName>
</protein>
<evidence type="ECO:0000256" key="3">
    <source>
        <dbReference type="SAM" id="MobiDB-lite"/>
    </source>
</evidence>
<dbReference type="RefSeq" id="XP_005845300.1">
    <property type="nucleotide sequence ID" value="XM_005845238.1"/>
</dbReference>
<dbReference type="PANTHER" id="PTHR12203:SF35">
    <property type="entry name" value="PROTEIN O-GLUCOSYLTRANSFERASE 1"/>
    <property type="match status" value="1"/>
</dbReference>
<keyword evidence="7" id="KW-1185">Reference proteome</keyword>
<comment type="similarity">
    <text evidence="1">Belongs to the glycosyltransferase 90 family.</text>
</comment>
<feature type="signal peptide" evidence="4">
    <location>
        <begin position="1"/>
        <end position="18"/>
    </location>
</feature>
<dbReference type="KEGG" id="cvr:CHLNCDRAFT_53886"/>
<dbReference type="GeneID" id="17352638"/>
<feature type="region of interest" description="Disordered" evidence="3">
    <location>
        <begin position="22"/>
        <end position="77"/>
    </location>
</feature>
<dbReference type="OrthoDB" id="523510at2759"/>
<feature type="compositionally biased region" description="Acidic residues" evidence="3">
    <location>
        <begin position="29"/>
        <end position="45"/>
    </location>
</feature>
<feature type="compositionally biased region" description="Low complexity" evidence="3">
    <location>
        <begin position="46"/>
        <end position="62"/>
    </location>
</feature>
<proteinExistence type="inferred from homology"/>
<feature type="compositionally biased region" description="Basic and acidic residues" evidence="3">
    <location>
        <begin position="67"/>
        <end position="77"/>
    </location>
</feature>
<evidence type="ECO:0000313" key="7">
    <source>
        <dbReference type="Proteomes" id="UP000008141"/>
    </source>
</evidence>
<evidence type="ECO:0000256" key="4">
    <source>
        <dbReference type="SAM" id="SignalP"/>
    </source>
</evidence>
<gene>
    <name evidence="6" type="ORF">CHLNCDRAFT_53886</name>
</gene>
<feature type="region of interest" description="Disordered" evidence="3">
    <location>
        <begin position="481"/>
        <end position="511"/>
    </location>
</feature>
<organism evidence="7">
    <name type="scientific">Chlorella variabilis</name>
    <name type="common">Green alga</name>
    <dbReference type="NCBI Taxonomy" id="554065"/>
    <lineage>
        <taxon>Eukaryota</taxon>
        <taxon>Viridiplantae</taxon>
        <taxon>Chlorophyta</taxon>
        <taxon>core chlorophytes</taxon>
        <taxon>Trebouxiophyceae</taxon>
        <taxon>Chlorellales</taxon>
        <taxon>Chlorellaceae</taxon>
        <taxon>Chlorella clade</taxon>
        <taxon>Chlorella</taxon>
    </lineage>
</organism>
<feature type="compositionally biased region" description="Low complexity" evidence="3">
    <location>
        <begin position="492"/>
        <end position="511"/>
    </location>
</feature>
<feature type="chain" id="PRO_5003156550" description="Glycosyl transferase CAP10 domain-containing protein" evidence="4">
    <location>
        <begin position="19"/>
        <end position="511"/>
    </location>
</feature>
<dbReference type="EMBL" id="GL433852">
    <property type="protein sequence ID" value="EFN53198.1"/>
    <property type="molecule type" value="Genomic_DNA"/>
</dbReference>
<dbReference type="InParanoid" id="E1ZLU4"/>
<keyword evidence="4" id="KW-0732">Signal</keyword>
<dbReference type="SMART" id="SM00672">
    <property type="entry name" value="CAP10"/>
    <property type="match status" value="1"/>
</dbReference>
<evidence type="ECO:0000313" key="6">
    <source>
        <dbReference type="EMBL" id="EFN53198.1"/>
    </source>
</evidence>
<evidence type="ECO:0000256" key="2">
    <source>
        <dbReference type="ARBA" id="ARBA00022679"/>
    </source>
</evidence>
<dbReference type="AlphaFoldDB" id="E1ZLU4"/>
<name>E1ZLU4_CHLVA</name>
<feature type="domain" description="Glycosyl transferase CAP10" evidence="5">
    <location>
        <begin position="170"/>
        <end position="480"/>
    </location>
</feature>
<dbReference type="PANTHER" id="PTHR12203">
    <property type="entry name" value="KDEL LYS-ASP-GLU-LEU CONTAINING - RELATED"/>
    <property type="match status" value="1"/>
</dbReference>
<accession>E1ZLU4</accession>
<evidence type="ECO:0000259" key="5">
    <source>
        <dbReference type="SMART" id="SM00672"/>
    </source>
</evidence>
<dbReference type="InterPro" id="IPR006598">
    <property type="entry name" value="CAP10"/>
</dbReference>
<keyword evidence="2" id="KW-0808">Transferase</keyword>
<dbReference type="eggNOG" id="KOG2458">
    <property type="taxonomic scope" value="Eukaryota"/>
</dbReference>
<sequence length="511" mass="56146">MVAAIVLAAACLCALSVAHSTGARRAVAPDEEDSPPLEEEEEQPEIEVQSIESEPGPGSEPEPASKPQHEEYPDRLPADRLGKWRKYARARHCPLEDRDYQQIFNDLWPYREAGGISGTAVAAARRSLPDLTGVLTIRDGKVVVDKSVPPGLPFGGLGWYKQQAADFAADLPDMKLLISFHDLPRSWVAPLPAAVETALADGSMDPEQAWLQHACDAVGLNKAKPLHGVFSRGRDAGSEAFWAARGPIPILSGSKIPRCFSDILVPRKWPSSQARENRASLHSGCPISSMPWDEKASFRCCSCMHACQPSAACARAETWQLFQRQRLVNLSRQYPDHLDAAFTRYVQCDKASCAAMKEQYGAAVKRSAAQLYSHKAVVVVDGNGASSRLGAALCSGSVPLVGQLFREWFFSRLVPHRHYLPLHNYDNLPSKVEWIREHDKEARQVAAAASQYVNHKLRAEDHKCYMYRLFLEYSDIYRDDEEEGGGDGGGVTAAAEQTEAATAEQQAAEQA</sequence>
<evidence type="ECO:0000256" key="1">
    <source>
        <dbReference type="ARBA" id="ARBA00010118"/>
    </source>
</evidence>
<dbReference type="GO" id="GO:0016740">
    <property type="term" value="F:transferase activity"/>
    <property type="evidence" value="ECO:0007669"/>
    <property type="project" value="UniProtKB-KW"/>
</dbReference>